<dbReference type="SUPFAM" id="SSF54292">
    <property type="entry name" value="2Fe-2S ferredoxin-like"/>
    <property type="match status" value="1"/>
</dbReference>
<dbReference type="AlphaFoldDB" id="A0A1F6C755"/>
<evidence type="ECO:0000256" key="1">
    <source>
        <dbReference type="ARBA" id="ARBA00022714"/>
    </source>
</evidence>
<keyword evidence="3" id="KW-0560">Oxidoreductase</keyword>
<dbReference type="InterPro" id="IPR001041">
    <property type="entry name" value="2Fe-2S_ferredoxin-type"/>
</dbReference>
<dbReference type="SUPFAM" id="SSF47741">
    <property type="entry name" value="CO dehydrogenase ISP C-domain like"/>
    <property type="match status" value="1"/>
</dbReference>
<accession>A0A1F6C755</accession>
<dbReference type="InterPro" id="IPR036010">
    <property type="entry name" value="2Fe-2S_ferredoxin-like_sf"/>
</dbReference>
<keyword evidence="4" id="KW-0408">Iron</keyword>
<dbReference type="InterPro" id="IPR012675">
    <property type="entry name" value="Beta-grasp_dom_sf"/>
</dbReference>
<evidence type="ECO:0000256" key="4">
    <source>
        <dbReference type="ARBA" id="ARBA00023004"/>
    </source>
</evidence>
<dbReference type="PROSITE" id="PS51085">
    <property type="entry name" value="2FE2S_FER_2"/>
    <property type="match status" value="1"/>
</dbReference>
<evidence type="ECO:0000313" key="8">
    <source>
        <dbReference type="EMBL" id="OGG44970.1"/>
    </source>
</evidence>
<keyword evidence="5" id="KW-0411">Iron-sulfur</keyword>
<dbReference type="Proteomes" id="UP000178606">
    <property type="component" value="Unassembled WGS sequence"/>
</dbReference>
<dbReference type="PANTHER" id="PTHR44379:SF8">
    <property type="entry name" value="XANTHINE DEHYDROGENASE IRON-SULFUR-BINDING SUBUNIT XDHC-RELATED"/>
    <property type="match status" value="1"/>
</dbReference>
<dbReference type="InterPro" id="IPR002888">
    <property type="entry name" value="2Fe-2S-bd"/>
</dbReference>
<keyword evidence="2" id="KW-0479">Metal-binding</keyword>
<proteinExistence type="predicted"/>
<sequence>MNRKEVHMDNQPTQSKSGLTRRGFLKGVGGGLAGTAVLSTAALTAPEEAKAAAGKVLGPGKVPVALRVNGRPMKVEVEPRVTLLSALRDHLDLTGAKLVCDRGECGGCTVLLDGRPVYACMMLAVDAQGREITTVEGLGKGGQLDPVQAAFVQHDALMCGCCTPGLVMSVRGLLNRNPNPTMDDVKRACAGNLCRCGTYPKVFEAALAAAKMQKGGA</sequence>
<evidence type="ECO:0000313" key="9">
    <source>
        <dbReference type="Proteomes" id="UP000178606"/>
    </source>
</evidence>
<dbReference type="PROSITE" id="PS00197">
    <property type="entry name" value="2FE2S_FER_1"/>
    <property type="match status" value="1"/>
</dbReference>
<dbReference type="Gene3D" id="3.10.20.30">
    <property type="match status" value="1"/>
</dbReference>
<evidence type="ECO:0000256" key="5">
    <source>
        <dbReference type="ARBA" id="ARBA00023014"/>
    </source>
</evidence>
<dbReference type="InterPro" id="IPR006058">
    <property type="entry name" value="2Fe2S_fd_BS"/>
</dbReference>
<dbReference type="Pfam" id="PF01799">
    <property type="entry name" value="Fer2_2"/>
    <property type="match status" value="1"/>
</dbReference>
<dbReference type="EMBL" id="MFKF01000390">
    <property type="protein sequence ID" value="OGG44970.1"/>
    <property type="molecule type" value="Genomic_DNA"/>
</dbReference>
<reference evidence="8 9" key="1">
    <citation type="journal article" date="2016" name="Nat. Commun.">
        <title>Thousands of microbial genomes shed light on interconnected biogeochemical processes in an aquifer system.</title>
        <authorList>
            <person name="Anantharaman K."/>
            <person name="Brown C.T."/>
            <person name="Hug L.A."/>
            <person name="Sharon I."/>
            <person name="Castelle C.J."/>
            <person name="Probst A.J."/>
            <person name="Thomas B.C."/>
            <person name="Singh A."/>
            <person name="Wilkins M.J."/>
            <person name="Karaoz U."/>
            <person name="Brodie E.L."/>
            <person name="Williams K.H."/>
            <person name="Hubbard S.S."/>
            <person name="Banfield J.F."/>
        </authorList>
    </citation>
    <scope>NUCLEOTIDE SEQUENCE [LARGE SCALE GENOMIC DNA]</scope>
    <source>
        <strain evidence="9">RIFCSPLOWO2_12_FULL_64_10</strain>
    </source>
</reference>
<dbReference type="Pfam" id="PF00111">
    <property type="entry name" value="Fer2"/>
    <property type="match status" value="1"/>
</dbReference>
<dbReference type="PROSITE" id="PS51318">
    <property type="entry name" value="TAT"/>
    <property type="match status" value="1"/>
</dbReference>
<dbReference type="GO" id="GO:0051537">
    <property type="term" value="F:2 iron, 2 sulfur cluster binding"/>
    <property type="evidence" value="ECO:0007669"/>
    <property type="project" value="UniProtKB-KW"/>
</dbReference>
<feature type="region of interest" description="Disordered" evidence="6">
    <location>
        <begin position="1"/>
        <end position="22"/>
    </location>
</feature>
<comment type="caution">
    <text evidence="8">The sequence shown here is derived from an EMBL/GenBank/DDBJ whole genome shotgun (WGS) entry which is preliminary data.</text>
</comment>
<dbReference type="PANTHER" id="PTHR44379">
    <property type="entry name" value="OXIDOREDUCTASE WITH IRON-SULFUR SUBUNIT"/>
    <property type="match status" value="1"/>
</dbReference>
<dbReference type="GO" id="GO:0016491">
    <property type="term" value="F:oxidoreductase activity"/>
    <property type="evidence" value="ECO:0007669"/>
    <property type="project" value="UniProtKB-KW"/>
</dbReference>
<feature type="domain" description="2Fe-2S ferredoxin-type" evidence="7">
    <location>
        <begin position="62"/>
        <end position="138"/>
    </location>
</feature>
<dbReference type="GO" id="GO:0046872">
    <property type="term" value="F:metal ion binding"/>
    <property type="evidence" value="ECO:0007669"/>
    <property type="project" value="UniProtKB-KW"/>
</dbReference>
<dbReference type="InterPro" id="IPR036884">
    <property type="entry name" value="2Fe-2S-bd_dom_sf"/>
</dbReference>
<evidence type="ECO:0000259" key="7">
    <source>
        <dbReference type="PROSITE" id="PS51085"/>
    </source>
</evidence>
<keyword evidence="1" id="KW-0001">2Fe-2S</keyword>
<organism evidence="8 9">
    <name type="scientific">Handelsmanbacteria sp. (strain RIFCSPLOWO2_12_FULL_64_10)</name>
    <dbReference type="NCBI Taxonomy" id="1817868"/>
    <lineage>
        <taxon>Bacteria</taxon>
        <taxon>Candidatus Handelsmaniibacteriota</taxon>
    </lineage>
</organism>
<gene>
    <name evidence="8" type="ORF">A3F84_22950</name>
</gene>
<evidence type="ECO:0000256" key="2">
    <source>
        <dbReference type="ARBA" id="ARBA00022723"/>
    </source>
</evidence>
<dbReference type="InterPro" id="IPR006311">
    <property type="entry name" value="TAT_signal"/>
</dbReference>
<protein>
    <submittedName>
        <fullName evidence="8">Oxidoreductase</fullName>
    </submittedName>
</protein>
<dbReference type="Gene3D" id="1.10.150.120">
    <property type="entry name" value="[2Fe-2S]-binding domain"/>
    <property type="match status" value="1"/>
</dbReference>
<dbReference type="InterPro" id="IPR051452">
    <property type="entry name" value="Diverse_Oxidoreductases"/>
</dbReference>
<evidence type="ECO:0000256" key="3">
    <source>
        <dbReference type="ARBA" id="ARBA00023002"/>
    </source>
</evidence>
<evidence type="ECO:0000256" key="6">
    <source>
        <dbReference type="SAM" id="MobiDB-lite"/>
    </source>
</evidence>
<dbReference type="FunFam" id="3.10.20.30:FF:000020">
    <property type="entry name" value="Xanthine dehydrogenase iron-sulfur subunit"/>
    <property type="match status" value="1"/>
</dbReference>
<name>A0A1F6C755_HANXR</name>